<dbReference type="InterPro" id="IPR050511">
    <property type="entry name" value="AMPK_gamma/SDS23_families"/>
</dbReference>
<dbReference type="Gene3D" id="3.10.580.10">
    <property type="entry name" value="CBS-domain"/>
    <property type="match status" value="1"/>
</dbReference>
<keyword evidence="7" id="KW-1185">Reference proteome</keyword>
<dbReference type="Proteomes" id="UP000002058">
    <property type="component" value="Unassembled WGS sequence"/>
</dbReference>
<dbReference type="STRING" id="336963.C4JK09"/>
<dbReference type="PROSITE" id="PS51371">
    <property type="entry name" value="CBS"/>
    <property type="match status" value="1"/>
</dbReference>
<feature type="region of interest" description="Disordered" evidence="4">
    <location>
        <begin position="1"/>
        <end position="69"/>
    </location>
</feature>
<dbReference type="OMA" id="EHTSAVG"/>
<evidence type="ECO:0000259" key="5">
    <source>
        <dbReference type="PROSITE" id="PS51371"/>
    </source>
</evidence>
<feature type="compositionally biased region" description="Polar residues" evidence="4">
    <location>
        <begin position="36"/>
        <end position="52"/>
    </location>
</feature>
<dbReference type="Pfam" id="PF00571">
    <property type="entry name" value="CBS"/>
    <property type="match status" value="1"/>
</dbReference>
<dbReference type="InParanoid" id="C4JK09"/>
<evidence type="ECO:0000256" key="2">
    <source>
        <dbReference type="ARBA" id="ARBA00023122"/>
    </source>
</evidence>
<name>C4JK09_UNCRE</name>
<dbReference type="eggNOG" id="KOG1764">
    <property type="taxonomic scope" value="Eukaryota"/>
</dbReference>
<dbReference type="OrthoDB" id="449052at2759"/>
<dbReference type="GO" id="GO:0042149">
    <property type="term" value="P:cellular response to glucose starvation"/>
    <property type="evidence" value="ECO:0007669"/>
    <property type="project" value="TreeGrafter"/>
</dbReference>
<evidence type="ECO:0000256" key="1">
    <source>
        <dbReference type="ARBA" id="ARBA00022737"/>
    </source>
</evidence>
<organism evidence="6 7">
    <name type="scientific">Uncinocarpus reesii (strain UAMH 1704)</name>
    <dbReference type="NCBI Taxonomy" id="336963"/>
    <lineage>
        <taxon>Eukaryota</taxon>
        <taxon>Fungi</taxon>
        <taxon>Dikarya</taxon>
        <taxon>Ascomycota</taxon>
        <taxon>Pezizomycotina</taxon>
        <taxon>Eurotiomycetes</taxon>
        <taxon>Eurotiomycetidae</taxon>
        <taxon>Onygenales</taxon>
        <taxon>Onygenaceae</taxon>
        <taxon>Uncinocarpus</taxon>
    </lineage>
</organism>
<dbReference type="PANTHER" id="PTHR13780">
    <property type="entry name" value="AMP-ACTIVATED PROTEIN KINASE, GAMMA REGULATORY SUBUNIT"/>
    <property type="match status" value="1"/>
</dbReference>
<feature type="domain" description="CBS" evidence="5">
    <location>
        <begin position="195"/>
        <end position="253"/>
    </location>
</feature>
<keyword evidence="1" id="KW-0677">Repeat</keyword>
<dbReference type="EMBL" id="CH476615">
    <property type="protein sequence ID" value="EEP77117.1"/>
    <property type="molecule type" value="Genomic_DNA"/>
</dbReference>
<evidence type="ECO:0000256" key="4">
    <source>
        <dbReference type="SAM" id="MobiDB-lite"/>
    </source>
</evidence>
<dbReference type="SUPFAM" id="SSF54631">
    <property type="entry name" value="CBS-domain pair"/>
    <property type="match status" value="1"/>
</dbReference>
<keyword evidence="2 3" id="KW-0129">CBS domain</keyword>
<evidence type="ECO:0000313" key="6">
    <source>
        <dbReference type="EMBL" id="EEP77117.1"/>
    </source>
</evidence>
<evidence type="ECO:0000256" key="3">
    <source>
        <dbReference type="PROSITE-ProRule" id="PRU00703"/>
    </source>
</evidence>
<feature type="compositionally biased region" description="Low complexity" evidence="4">
    <location>
        <begin position="15"/>
        <end position="33"/>
    </location>
</feature>
<proteinExistence type="predicted"/>
<evidence type="ECO:0000313" key="7">
    <source>
        <dbReference type="Proteomes" id="UP000002058"/>
    </source>
</evidence>
<dbReference type="HOGENOM" id="CLU_024459_0_1_1"/>
<accession>C4JK09</accession>
<reference evidence="7" key="1">
    <citation type="journal article" date="2009" name="Genome Res.">
        <title>Comparative genomic analyses of the human fungal pathogens Coccidioides and their relatives.</title>
        <authorList>
            <person name="Sharpton T.J."/>
            <person name="Stajich J.E."/>
            <person name="Rounsley S.D."/>
            <person name="Gardner M.J."/>
            <person name="Wortman J.R."/>
            <person name="Jordar V.S."/>
            <person name="Maiti R."/>
            <person name="Kodira C.D."/>
            <person name="Neafsey D.E."/>
            <person name="Zeng Q."/>
            <person name="Hung C.-Y."/>
            <person name="McMahan C."/>
            <person name="Muszewska A."/>
            <person name="Grynberg M."/>
            <person name="Mandel M.A."/>
            <person name="Kellner E.M."/>
            <person name="Barker B.M."/>
            <person name="Galgiani J.N."/>
            <person name="Orbach M.J."/>
            <person name="Kirkland T.N."/>
            <person name="Cole G.T."/>
            <person name="Henn M.R."/>
            <person name="Birren B.W."/>
            <person name="Taylor J.W."/>
        </authorList>
    </citation>
    <scope>NUCLEOTIDE SEQUENCE [LARGE SCALE GENOMIC DNA]</scope>
    <source>
        <strain evidence="7">UAMH 1704</strain>
    </source>
</reference>
<dbReference type="VEuPathDB" id="FungiDB:UREG_01966"/>
<dbReference type="PANTHER" id="PTHR13780:SF36">
    <property type="entry name" value="CBS DOMAIN-CONTAINING PROTEIN"/>
    <property type="match status" value="1"/>
</dbReference>
<dbReference type="GO" id="GO:0004865">
    <property type="term" value="F:protein serine/threonine phosphatase inhibitor activity"/>
    <property type="evidence" value="ECO:0007669"/>
    <property type="project" value="TreeGrafter"/>
</dbReference>
<dbReference type="InterPro" id="IPR046342">
    <property type="entry name" value="CBS_dom_sf"/>
</dbReference>
<dbReference type="KEGG" id="ure:UREG_01966"/>
<dbReference type="RefSeq" id="XP_002542450.1">
    <property type="nucleotide sequence ID" value="XM_002542404.1"/>
</dbReference>
<protein>
    <recommendedName>
        <fullName evidence="5">CBS domain-containing protein</fullName>
    </recommendedName>
</protein>
<dbReference type="GeneID" id="8441728"/>
<dbReference type="InterPro" id="IPR000644">
    <property type="entry name" value="CBS_dom"/>
</dbReference>
<sequence length="279" mass="30607">MAGNDKPTVPDPSRDSAISSPRSSLDSRSPSASHFRLNSLSGVSPHRQSLSESLRVMPPSPRARRPSVTQAALQSLIDNPPAHNGADPAFSGRDWTQISVGELVDPEDCHFVEADMTIEDATNRLIECGASLLLIRESPEHTSAVGTFDYADLNAYLLLVIGITKPDDEHAASLEELGRKAREGQKILLREVKNLRPKDPFTTLPPNASLTKAVEVFGGGVHSVVVVKENTSEVLGIFSQWRLVRFLWENARSFPVIEQLYPQYLRELGLGSQHVISIK</sequence>
<dbReference type="AlphaFoldDB" id="C4JK09"/>
<gene>
    <name evidence="6" type="ORF">UREG_01966</name>
</gene>